<dbReference type="Pfam" id="PF00300">
    <property type="entry name" value="His_Phos_1"/>
    <property type="match status" value="1"/>
</dbReference>
<dbReference type="EMBL" id="REFH01000009">
    <property type="protein sequence ID" value="RMA75970.1"/>
    <property type="molecule type" value="Genomic_DNA"/>
</dbReference>
<evidence type="ECO:0000313" key="1">
    <source>
        <dbReference type="EMBL" id="RMA75970.1"/>
    </source>
</evidence>
<dbReference type="CDD" id="cd07067">
    <property type="entry name" value="HP_PGM_like"/>
    <property type="match status" value="1"/>
</dbReference>
<name>A0A3L9ZUE7_9FLAO</name>
<dbReference type="SUPFAM" id="SSF53254">
    <property type="entry name" value="Phosphoglycerate mutase-like"/>
    <property type="match status" value="1"/>
</dbReference>
<comment type="caution">
    <text evidence="1">The sequence shown here is derived from an EMBL/GenBank/DDBJ whole genome shotgun (WGS) entry which is preliminary data.</text>
</comment>
<dbReference type="Gene3D" id="3.40.50.1240">
    <property type="entry name" value="Phosphoglycerate mutase-like"/>
    <property type="match status" value="1"/>
</dbReference>
<dbReference type="InterPro" id="IPR013078">
    <property type="entry name" value="His_Pase_superF_clade-1"/>
</dbReference>
<evidence type="ECO:0000313" key="2">
    <source>
        <dbReference type="Proteomes" id="UP000280368"/>
    </source>
</evidence>
<proteinExistence type="predicted"/>
<dbReference type="RefSeq" id="WP_121925344.1">
    <property type="nucleotide sequence ID" value="NZ_CBCSGA010000003.1"/>
</dbReference>
<keyword evidence="2" id="KW-1185">Reference proteome</keyword>
<dbReference type="Proteomes" id="UP000280368">
    <property type="component" value="Unassembled WGS sequence"/>
</dbReference>
<gene>
    <name evidence="1" type="ORF">BC961_1680</name>
</gene>
<dbReference type="InterPro" id="IPR029033">
    <property type="entry name" value="His_PPase_superfam"/>
</dbReference>
<reference evidence="1 2" key="1">
    <citation type="submission" date="2018-10" db="EMBL/GenBank/DDBJ databases">
        <title>Genomic Encyclopedia of Archaeal and Bacterial Type Strains, Phase II (KMG-II): from individual species to whole genera.</title>
        <authorList>
            <person name="Goeker M."/>
        </authorList>
    </citation>
    <scope>NUCLEOTIDE SEQUENCE [LARGE SCALE GENOMIC DNA]</scope>
    <source>
        <strain evidence="1 2">DSM 19727</strain>
    </source>
</reference>
<dbReference type="OrthoDB" id="3296006at2"/>
<organism evidence="1 2">
    <name type="scientific">Flavobacterium weaverense</name>
    <dbReference type="NCBI Taxonomy" id="271156"/>
    <lineage>
        <taxon>Bacteria</taxon>
        <taxon>Pseudomonadati</taxon>
        <taxon>Bacteroidota</taxon>
        <taxon>Flavobacteriia</taxon>
        <taxon>Flavobacteriales</taxon>
        <taxon>Flavobacteriaceae</taxon>
        <taxon>Flavobacterium</taxon>
    </lineage>
</organism>
<accession>A0A3L9ZUE7</accession>
<dbReference type="AlphaFoldDB" id="A0A3L9ZUE7"/>
<protein>
    <submittedName>
        <fullName evidence="1">Histidine phosphatase superfamily protein (Branch 1)</fullName>
    </submittedName>
</protein>
<sequence length="159" mass="18176">MKKYLLIIALFVLQTIFSQNNTSTYYFIRHGEKIDNSKNPDLSKSGHERAIMWNDLFADIQFDAIYSTDYKRTIQTVSPTALSKNISITKYNPKATETFKKDNLGKKVLIVGHSNTIPSFVNQIIGQKKYSDIEDDVFGNLYIVTLLDDNVSSQLLKLK</sequence>